<dbReference type="AlphaFoldDB" id="A0AAV7KJS5"/>
<sequence>MIWTTTDNWNVIFFFLDLLQMDYVICSHSRKYALRSHGCCNIQLQETPRLLTHILRAPNFLTNLKDPGLGSHMIFY</sequence>
<organism evidence="2 3">
    <name type="scientific">Oopsacas minuta</name>
    <dbReference type="NCBI Taxonomy" id="111878"/>
    <lineage>
        <taxon>Eukaryota</taxon>
        <taxon>Metazoa</taxon>
        <taxon>Porifera</taxon>
        <taxon>Hexactinellida</taxon>
        <taxon>Hexasterophora</taxon>
        <taxon>Lyssacinosida</taxon>
        <taxon>Leucopsacidae</taxon>
        <taxon>Oopsacas</taxon>
    </lineage>
</organism>
<gene>
    <name evidence="2" type="ORF">LOD99_13780</name>
</gene>
<evidence type="ECO:0000313" key="2">
    <source>
        <dbReference type="EMBL" id="KAI6661058.1"/>
    </source>
</evidence>
<feature type="chain" id="PRO_5043507579" evidence="1">
    <location>
        <begin position="27"/>
        <end position="76"/>
    </location>
</feature>
<comment type="caution">
    <text evidence="2">The sequence shown here is derived from an EMBL/GenBank/DDBJ whole genome shotgun (WGS) entry which is preliminary data.</text>
</comment>
<name>A0AAV7KJS5_9METZ</name>
<feature type="signal peptide" evidence="1">
    <location>
        <begin position="1"/>
        <end position="26"/>
    </location>
</feature>
<accession>A0AAV7KJS5</accession>
<keyword evidence="1" id="KW-0732">Signal</keyword>
<dbReference type="Proteomes" id="UP001165289">
    <property type="component" value="Unassembled WGS sequence"/>
</dbReference>
<evidence type="ECO:0000256" key="1">
    <source>
        <dbReference type="SAM" id="SignalP"/>
    </source>
</evidence>
<protein>
    <submittedName>
        <fullName evidence="2">Uncharacterized protein</fullName>
    </submittedName>
</protein>
<dbReference type="EMBL" id="JAKMXF010000022">
    <property type="protein sequence ID" value="KAI6661058.1"/>
    <property type="molecule type" value="Genomic_DNA"/>
</dbReference>
<proteinExistence type="predicted"/>
<evidence type="ECO:0000313" key="3">
    <source>
        <dbReference type="Proteomes" id="UP001165289"/>
    </source>
</evidence>
<reference evidence="2 3" key="1">
    <citation type="journal article" date="2023" name="BMC Biol.">
        <title>The compact genome of the sponge Oopsacas minuta (Hexactinellida) is lacking key metazoan core genes.</title>
        <authorList>
            <person name="Santini S."/>
            <person name="Schenkelaars Q."/>
            <person name="Jourda C."/>
            <person name="Duchesne M."/>
            <person name="Belahbib H."/>
            <person name="Rocher C."/>
            <person name="Selva M."/>
            <person name="Riesgo A."/>
            <person name="Vervoort M."/>
            <person name="Leys S.P."/>
            <person name="Kodjabachian L."/>
            <person name="Le Bivic A."/>
            <person name="Borchiellini C."/>
            <person name="Claverie J.M."/>
            <person name="Renard E."/>
        </authorList>
    </citation>
    <scope>NUCLEOTIDE SEQUENCE [LARGE SCALE GENOMIC DNA]</scope>
    <source>
        <strain evidence="2">SPO-2</strain>
    </source>
</reference>
<keyword evidence="3" id="KW-1185">Reference proteome</keyword>